<dbReference type="Gene3D" id="3.40.605.10">
    <property type="entry name" value="Aldehyde Dehydrogenase, Chain A, domain 1"/>
    <property type="match status" value="1"/>
</dbReference>
<feature type="domain" description="Aldehyde dehydrogenase" evidence="1">
    <location>
        <begin position="48"/>
        <end position="318"/>
    </location>
</feature>
<protein>
    <submittedName>
        <fullName evidence="2">Unannotated protein</fullName>
    </submittedName>
</protein>
<dbReference type="PANTHER" id="PTHR11063">
    <property type="entry name" value="GLUTAMATE SEMIALDEHYDE DEHYDROGENASE"/>
    <property type="match status" value="1"/>
</dbReference>
<dbReference type="EMBL" id="CAFBLP010000072">
    <property type="protein sequence ID" value="CAB4886667.1"/>
    <property type="molecule type" value="Genomic_DNA"/>
</dbReference>
<name>A0A6J7ET77_9ZZZZ</name>
<dbReference type="GO" id="GO:0004350">
    <property type="term" value="F:glutamate-5-semialdehyde dehydrogenase activity"/>
    <property type="evidence" value="ECO:0007669"/>
    <property type="project" value="TreeGrafter"/>
</dbReference>
<dbReference type="InterPro" id="IPR016161">
    <property type="entry name" value="Ald_DH/histidinol_DH"/>
</dbReference>
<gene>
    <name evidence="2" type="ORF">UFOPK3376_02358</name>
</gene>
<dbReference type="Pfam" id="PF00171">
    <property type="entry name" value="Aldedh"/>
    <property type="match status" value="1"/>
</dbReference>
<proteinExistence type="predicted"/>
<accession>A0A6J7ET77</accession>
<dbReference type="AlphaFoldDB" id="A0A6J7ET77"/>
<dbReference type="InterPro" id="IPR015590">
    <property type="entry name" value="Aldehyde_DH_dom"/>
</dbReference>
<organism evidence="2">
    <name type="scientific">freshwater metagenome</name>
    <dbReference type="NCBI Taxonomy" id="449393"/>
    <lineage>
        <taxon>unclassified sequences</taxon>
        <taxon>metagenomes</taxon>
        <taxon>ecological metagenomes</taxon>
    </lineage>
</organism>
<reference evidence="2" key="1">
    <citation type="submission" date="2020-05" db="EMBL/GenBank/DDBJ databases">
        <authorList>
            <person name="Chiriac C."/>
            <person name="Salcher M."/>
            <person name="Ghai R."/>
            <person name="Kavagutti S V."/>
        </authorList>
    </citation>
    <scope>NUCLEOTIDE SEQUENCE</scope>
</reference>
<dbReference type="Gene3D" id="3.40.309.10">
    <property type="entry name" value="Aldehyde Dehydrogenase, Chain A, domain 2"/>
    <property type="match status" value="1"/>
</dbReference>
<dbReference type="InterPro" id="IPR016162">
    <property type="entry name" value="Ald_DH_N"/>
</dbReference>
<evidence type="ECO:0000259" key="1">
    <source>
        <dbReference type="Pfam" id="PF00171"/>
    </source>
</evidence>
<sequence>MDEIQSLLALQPGQLVPFGGDRVVAVSDTLAAAFRPGDRLVVVQDNGALLHIPSAEFDLVSAAVTAATDAFVALSEVSDDQITVFFAAFAELLANDMVFAQIAEANAADVRSAADRGRTTTRLELSSDMRADMIAGLLVWRDTPASRTGIIEQVDHQGWSVVAERAPLGTVGFVFEGRPNVFADATGVLRTGNTAVLRIGSDALGTARAIMRHALSPALARAGLPGGAVVLVDSPERSTGWALFNDARLSLAIARGSGQAVAQLGAVARQVGVPVSLHGTGGAWLVAASQADTERFRESVLHSLDRKVCNTLNVCCIVADRAPDLVPVFIDTLRAAGLARRTSARLHVEQASAVHVPRHHFAETVLVDRADGSHHEPFADTIEVSVLAHEWEWENSPEVSLVVVDTVDEAVRLFNRHSPHLVASLISTDTAEHERFFQRCDAPFIGDGFTRWVDGQFALDRPELGLSNWEGGRLFARSAVLSGDSVFTVRLRATVADSGLHR</sequence>
<dbReference type="SUPFAM" id="SSF53720">
    <property type="entry name" value="ALDH-like"/>
    <property type="match status" value="1"/>
</dbReference>
<dbReference type="InterPro" id="IPR016163">
    <property type="entry name" value="Ald_DH_C"/>
</dbReference>
<evidence type="ECO:0000313" key="2">
    <source>
        <dbReference type="EMBL" id="CAB4886667.1"/>
    </source>
</evidence>
<dbReference type="PANTHER" id="PTHR11063:SF8">
    <property type="entry name" value="DELTA-1-PYRROLINE-5-CARBOXYLATE SYNTHASE"/>
    <property type="match status" value="1"/>
</dbReference>